<sequence length="395" mass="45885">MKYLVNIATGKFDTQDKKENGIYPFFVRSPQIEKIDKYSHTGEAVMTAGDGVGVGKVFHYYNGKFAAHQRLYVFNDFKKDVFGKYIYYSVMSNLKFEVLQGNAKSTVDSLRYSMLAHFPILLPNYDIQIKVVNFLDQKTTEIDDLIADKEKLIELLEEKRQAIITEAVTKGLDPNVKMKDSGVEWIGEIPEHWKVKRLKYLFQIKKRIEGLKNPNILSVTQKGIKVKDITTNEGQLAANYDKYQTVNVGDYVMNHMDLLTGFIDVSKYKGVTSPDYRVFAIKDEKFDRQYFLYYFQMSYYRKIFYKFGQGVSSFGRWRLPADEFYNFCVPVPTIEEQKEVVKYISSHVEDSENVIEQTKCIIKKLKEYRQSLIYEAVTGKIDVQEIVNETEPEGG</sequence>
<evidence type="ECO:0000256" key="3">
    <source>
        <dbReference type="ARBA" id="ARBA00023125"/>
    </source>
</evidence>
<dbReference type="Gene3D" id="1.10.287.1120">
    <property type="entry name" value="Bipartite methylase S protein"/>
    <property type="match status" value="1"/>
</dbReference>
<organism evidence="7 8">
    <name type="scientific">Gracilibacillus boraciitolerans JCM 21714</name>
    <dbReference type="NCBI Taxonomy" id="1298598"/>
    <lineage>
        <taxon>Bacteria</taxon>
        <taxon>Bacillati</taxon>
        <taxon>Bacillota</taxon>
        <taxon>Bacilli</taxon>
        <taxon>Bacillales</taxon>
        <taxon>Bacillaceae</taxon>
        <taxon>Gracilibacillus</taxon>
    </lineage>
</organism>
<evidence type="ECO:0000313" key="8">
    <source>
        <dbReference type="Proteomes" id="UP000019102"/>
    </source>
</evidence>
<evidence type="ECO:0000256" key="5">
    <source>
        <dbReference type="SAM" id="Coils"/>
    </source>
</evidence>
<keyword evidence="3" id="KW-0238">DNA-binding</keyword>
<dbReference type="AlphaFoldDB" id="W4VD31"/>
<feature type="coiled-coil region" evidence="5">
    <location>
        <begin position="135"/>
        <end position="166"/>
    </location>
</feature>
<dbReference type="EMBL" id="BAVS01000001">
    <property type="protein sequence ID" value="GAE91086.1"/>
    <property type="molecule type" value="Genomic_DNA"/>
</dbReference>
<comment type="similarity">
    <text evidence="1">Belongs to the type-I restriction system S methylase family.</text>
</comment>
<feature type="domain" description="Type I restriction modification DNA specificity" evidence="6">
    <location>
        <begin position="5"/>
        <end position="154"/>
    </location>
</feature>
<protein>
    <submittedName>
        <fullName evidence="7">Type I restriction-modification system</fullName>
    </submittedName>
</protein>
<reference evidence="7 8" key="1">
    <citation type="journal article" date="2014" name="Genome Announc.">
        <title>Draft Genome Sequence of the Boron-Tolerant and Moderately Halotolerant Bacterium Gracilibacillus boraciitolerans JCM 21714T.</title>
        <authorList>
            <person name="Ahmed I."/>
            <person name="Oshima K."/>
            <person name="Suda W."/>
            <person name="Kitamura K."/>
            <person name="Iida T."/>
            <person name="Ohmori Y."/>
            <person name="Fujiwara T."/>
            <person name="Hattori M."/>
            <person name="Ohkuma M."/>
        </authorList>
    </citation>
    <scope>NUCLEOTIDE SEQUENCE [LARGE SCALE GENOMIC DNA]</scope>
    <source>
        <strain evidence="7 8">JCM 21714</strain>
    </source>
</reference>
<dbReference type="GO" id="GO:0009307">
    <property type="term" value="P:DNA restriction-modification system"/>
    <property type="evidence" value="ECO:0007669"/>
    <property type="project" value="UniProtKB-KW"/>
</dbReference>
<keyword evidence="8" id="KW-1185">Reference proteome</keyword>
<feature type="domain" description="Type I restriction modification DNA specificity" evidence="6">
    <location>
        <begin position="190"/>
        <end position="353"/>
    </location>
</feature>
<keyword evidence="5" id="KW-0175">Coiled coil</keyword>
<dbReference type="REBASE" id="80375">
    <property type="entry name" value="S.Gbo21714ORF21P"/>
</dbReference>
<evidence type="ECO:0000256" key="4">
    <source>
        <dbReference type="ARBA" id="ARBA00038652"/>
    </source>
</evidence>
<dbReference type="PANTHER" id="PTHR43140:SF1">
    <property type="entry name" value="TYPE I RESTRICTION ENZYME ECOKI SPECIFICITY SUBUNIT"/>
    <property type="match status" value="1"/>
</dbReference>
<dbReference type="InterPro" id="IPR000055">
    <property type="entry name" value="Restrct_endonuc_typeI_TRD"/>
</dbReference>
<dbReference type="GO" id="GO:0003677">
    <property type="term" value="F:DNA binding"/>
    <property type="evidence" value="ECO:0007669"/>
    <property type="project" value="UniProtKB-KW"/>
</dbReference>
<evidence type="ECO:0000256" key="2">
    <source>
        <dbReference type="ARBA" id="ARBA00022747"/>
    </source>
</evidence>
<dbReference type="Pfam" id="PF01420">
    <property type="entry name" value="Methylase_S"/>
    <property type="match status" value="2"/>
</dbReference>
<keyword evidence="2" id="KW-0680">Restriction system</keyword>
<accession>W4VD31</accession>
<comment type="caution">
    <text evidence="7">The sequence shown here is derived from an EMBL/GenBank/DDBJ whole genome shotgun (WGS) entry which is preliminary data.</text>
</comment>
<dbReference type="eggNOG" id="COG0732">
    <property type="taxonomic scope" value="Bacteria"/>
</dbReference>
<dbReference type="Gene3D" id="3.90.220.20">
    <property type="entry name" value="DNA methylase specificity domains"/>
    <property type="match status" value="2"/>
</dbReference>
<evidence type="ECO:0000259" key="6">
    <source>
        <dbReference type="Pfam" id="PF01420"/>
    </source>
</evidence>
<evidence type="ECO:0000313" key="7">
    <source>
        <dbReference type="EMBL" id="GAE91086.1"/>
    </source>
</evidence>
<dbReference type="PANTHER" id="PTHR43140">
    <property type="entry name" value="TYPE-1 RESTRICTION ENZYME ECOKI SPECIFICITY PROTEIN"/>
    <property type="match status" value="1"/>
</dbReference>
<dbReference type="InterPro" id="IPR044946">
    <property type="entry name" value="Restrct_endonuc_typeI_TRD_sf"/>
</dbReference>
<dbReference type="Proteomes" id="UP000019102">
    <property type="component" value="Unassembled WGS sequence"/>
</dbReference>
<dbReference type="SUPFAM" id="SSF116734">
    <property type="entry name" value="DNA methylase specificity domain"/>
    <property type="match status" value="2"/>
</dbReference>
<dbReference type="STRING" id="1298598.JCM21714_22"/>
<evidence type="ECO:0000256" key="1">
    <source>
        <dbReference type="ARBA" id="ARBA00010923"/>
    </source>
</evidence>
<gene>
    <name evidence="7" type="ORF">JCM21714_22</name>
</gene>
<dbReference type="InterPro" id="IPR051212">
    <property type="entry name" value="Type-I_RE_S_subunit"/>
</dbReference>
<proteinExistence type="inferred from homology"/>
<comment type="subunit">
    <text evidence="4">The methyltransferase is composed of M and S polypeptides.</text>
</comment>
<dbReference type="OrthoDB" id="9795776at2"/>
<name>W4VD31_9BACI</name>